<keyword evidence="3" id="KW-1185">Reference proteome</keyword>
<dbReference type="AlphaFoldDB" id="A0A437K736"/>
<proteinExistence type="predicted"/>
<evidence type="ECO:0000313" key="3">
    <source>
        <dbReference type="Proteomes" id="UP000288024"/>
    </source>
</evidence>
<keyword evidence="1" id="KW-0812">Transmembrane</keyword>
<name>A0A437K736_9BACI</name>
<dbReference type="InterPro" id="IPR015943">
    <property type="entry name" value="WD40/YVTN_repeat-like_dom_sf"/>
</dbReference>
<keyword evidence="1" id="KW-0472">Membrane</keyword>
<dbReference type="NCBIfam" id="NF045728">
    <property type="entry name" value="glycosyl_F510_1955"/>
    <property type="match status" value="1"/>
</dbReference>
<dbReference type="Gene3D" id="2.130.10.10">
    <property type="entry name" value="YVTN repeat-like/Quinoprotein amine dehydrogenase"/>
    <property type="match status" value="1"/>
</dbReference>
<dbReference type="RefSeq" id="WP_127739806.1">
    <property type="nucleotide sequence ID" value="NZ_CP196005.1"/>
</dbReference>
<feature type="transmembrane region" description="Helical" evidence="1">
    <location>
        <begin position="87"/>
        <end position="108"/>
    </location>
</feature>
<organism evidence="2 3">
    <name type="scientific">Niallia taxi</name>
    <dbReference type="NCBI Taxonomy" id="2499688"/>
    <lineage>
        <taxon>Bacteria</taxon>
        <taxon>Bacillati</taxon>
        <taxon>Bacillota</taxon>
        <taxon>Bacilli</taxon>
        <taxon>Bacillales</taxon>
        <taxon>Bacillaceae</taxon>
        <taxon>Niallia</taxon>
    </lineage>
</organism>
<protein>
    <submittedName>
        <fullName evidence="2">Glycosyl hydrolase</fullName>
    </submittedName>
</protein>
<keyword evidence="1" id="KW-1133">Transmembrane helix</keyword>
<dbReference type="EMBL" id="RZTZ01000009">
    <property type="protein sequence ID" value="RVT59411.1"/>
    <property type="molecule type" value="Genomic_DNA"/>
</dbReference>
<dbReference type="GO" id="GO:0016787">
    <property type="term" value="F:hydrolase activity"/>
    <property type="evidence" value="ECO:0007669"/>
    <property type="project" value="UniProtKB-KW"/>
</dbReference>
<keyword evidence="2" id="KW-0378">Hydrolase</keyword>
<gene>
    <name evidence="2" type="ORF">EM808_19100</name>
</gene>
<evidence type="ECO:0000313" key="2">
    <source>
        <dbReference type="EMBL" id="RVT59411.1"/>
    </source>
</evidence>
<dbReference type="GeneID" id="87619655"/>
<evidence type="ECO:0000256" key="1">
    <source>
        <dbReference type="SAM" id="Phobius"/>
    </source>
</evidence>
<sequence>MREFKSLIYPISVGLVLIPSTVFAHGGAEETQSGLPMSTFGLLAMGLLLILFIAFYMVVKKKVQGLKNVKKKEDRIKRQRLEKNLQLINWGWILSLIGVLITGSLSVMGDKLTVGKGTYLEHIHGLGYSTDGKQMIIPAHDGLKTYSEGHWGSAEGEKHDYMGFSSVDDGFYSSGHPASGSDKKNPFGIVKSTDEGKTFETLDLYEEIDFHMMGVGYKSHAIYVINPQPNSRMDYTGLYYSTDETKKWTKSAMKGISEEPTALAVHPSNETVLAIGTQSGVYLSKDYGQNFEKVFSKGQATSLYFKTNGTLFVGGYDKQAYLVELNVENNLSEEINIPDIKEEDAIAYISGNPVNGKEMAFATFKKDVYVSYDKATQWIKVADQGKGIDEKNH</sequence>
<reference evidence="2 3" key="1">
    <citation type="submission" date="2019-01" db="EMBL/GenBank/DDBJ databases">
        <title>Bacillus sp. M5HDSG1-1, whole genome shotgun sequence.</title>
        <authorList>
            <person name="Tuo L."/>
        </authorList>
    </citation>
    <scope>NUCLEOTIDE SEQUENCE [LARGE SCALE GENOMIC DNA]</scope>
    <source>
        <strain evidence="2 3">M5HDSG1-1</strain>
    </source>
</reference>
<dbReference type="InterPro" id="IPR054817">
    <property type="entry name" value="Glycosyl_F510_1955-like"/>
</dbReference>
<dbReference type="SUPFAM" id="SSF110296">
    <property type="entry name" value="Oligoxyloglucan reducing end-specific cellobiohydrolase"/>
    <property type="match status" value="1"/>
</dbReference>
<dbReference type="Proteomes" id="UP000288024">
    <property type="component" value="Unassembled WGS sequence"/>
</dbReference>
<comment type="caution">
    <text evidence="2">The sequence shown here is derived from an EMBL/GenBank/DDBJ whole genome shotgun (WGS) entry which is preliminary data.</text>
</comment>
<accession>A0A437K736</accession>
<feature type="transmembrane region" description="Helical" evidence="1">
    <location>
        <begin position="40"/>
        <end position="59"/>
    </location>
</feature>